<name>A0A8X6YMS3_9ARAC</name>
<gene>
    <name evidence="1" type="ORF">TNIN_58131</name>
</gene>
<dbReference type="AlphaFoldDB" id="A0A8X6YMS3"/>
<comment type="caution">
    <text evidence="1">The sequence shown here is derived from an EMBL/GenBank/DDBJ whole genome shotgun (WGS) entry which is preliminary data.</text>
</comment>
<proteinExistence type="predicted"/>
<accession>A0A8X6YMS3</accession>
<protein>
    <submittedName>
        <fullName evidence="1">Uncharacterized protein</fullName>
    </submittedName>
</protein>
<keyword evidence="2" id="KW-1185">Reference proteome</keyword>
<evidence type="ECO:0000313" key="2">
    <source>
        <dbReference type="Proteomes" id="UP000886998"/>
    </source>
</evidence>
<sequence length="97" mass="10935">MNAFAFTPSAVIDDHWFSEVFIHQPSCPLTGTNALVQRVFLPPAHDNWDLYPTRKEAYCKIPRGLCSRGTPRQFSDFSEMGCPVAGLGKRDQLYSLD</sequence>
<reference evidence="1" key="1">
    <citation type="submission" date="2020-08" db="EMBL/GenBank/DDBJ databases">
        <title>Multicomponent nature underlies the extraordinary mechanical properties of spider dragline silk.</title>
        <authorList>
            <person name="Kono N."/>
            <person name="Nakamura H."/>
            <person name="Mori M."/>
            <person name="Yoshida Y."/>
            <person name="Ohtoshi R."/>
            <person name="Malay A.D."/>
            <person name="Moran D.A.P."/>
            <person name="Tomita M."/>
            <person name="Numata K."/>
            <person name="Arakawa K."/>
        </authorList>
    </citation>
    <scope>NUCLEOTIDE SEQUENCE</scope>
</reference>
<dbReference type="OrthoDB" id="6438193at2759"/>
<evidence type="ECO:0000313" key="1">
    <source>
        <dbReference type="EMBL" id="GFY75881.1"/>
    </source>
</evidence>
<dbReference type="Proteomes" id="UP000886998">
    <property type="component" value="Unassembled WGS sequence"/>
</dbReference>
<organism evidence="1 2">
    <name type="scientific">Trichonephila inaurata madagascariensis</name>
    <dbReference type="NCBI Taxonomy" id="2747483"/>
    <lineage>
        <taxon>Eukaryota</taxon>
        <taxon>Metazoa</taxon>
        <taxon>Ecdysozoa</taxon>
        <taxon>Arthropoda</taxon>
        <taxon>Chelicerata</taxon>
        <taxon>Arachnida</taxon>
        <taxon>Araneae</taxon>
        <taxon>Araneomorphae</taxon>
        <taxon>Entelegynae</taxon>
        <taxon>Araneoidea</taxon>
        <taxon>Nephilidae</taxon>
        <taxon>Trichonephila</taxon>
        <taxon>Trichonephila inaurata</taxon>
    </lineage>
</organism>
<dbReference type="EMBL" id="BMAV01021668">
    <property type="protein sequence ID" value="GFY75881.1"/>
    <property type="molecule type" value="Genomic_DNA"/>
</dbReference>